<sequence length="44" mass="5010">MILKPPFIFCNVFLCVLKSPALPESKSSVLLNWPTLFEEKKCPT</sequence>
<name>A0A2P2PHI4_RHIMU</name>
<proteinExistence type="predicted"/>
<dbReference type="AlphaFoldDB" id="A0A2P2PHI4"/>
<reference evidence="1" key="1">
    <citation type="submission" date="2018-02" db="EMBL/GenBank/DDBJ databases">
        <title>Rhizophora mucronata_Transcriptome.</title>
        <authorList>
            <person name="Meera S.P."/>
            <person name="Sreeshan A."/>
            <person name="Augustine A."/>
        </authorList>
    </citation>
    <scope>NUCLEOTIDE SEQUENCE</scope>
    <source>
        <tissue evidence="1">Leaf</tissue>
    </source>
</reference>
<dbReference type="EMBL" id="GGEC01073701">
    <property type="protein sequence ID" value="MBX54185.1"/>
    <property type="molecule type" value="Transcribed_RNA"/>
</dbReference>
<evidence type="ECO:0000313" key="1">
    <source>
        <dbReference type="EMBL" id="MBX54185.1"/>
    </source>
</evidence>
<accession>A0A2P2PHI4</accession>
<protein>
    <submittedName>
        <fullName evidence="1">Uncharacterized protein</fullName>
    </submittedName>
</protein>
<organism evidence="1">
    <name type="scientific">Rhizophora mucronata</name>
    <name type="common">Asiatic mangrove</name>
    <dbReference type="NCBI Taxonomy" id="61149"/>
    <lineage>
        <taxon>Eukaryota</taxon>
        <taxon>Viridiplantae</taxon>
        <taxon>Streptophyta</taxon>
        <taxon>Embryophyta</taxon>
        <taxon>Tracheophyta</taxon>
        <taxon>Spermatophyta</taxon>
        <taxon>Magnoliopsida</taxon>
        <taxon>eudicotyledons</taxon>
        <taxon>Gunneridae</taxon>
        <taxon>Pentapetalae</taxon>
        <taxon>rosids</taxon>
        <taxon>fabids</taxon>
        <taxon>Malpighiales</taxon>
        <taxon>Rhizophoraceae</taxon>
        <taxon>Rhizophora</taxon>
    </lineage>
</organism>